<dbReference type="OrthoDB" id="10054666at2759"/>
<keyword evidence="2" id="KW-0812">Transmembrane</keyword>
<dbReference type="InterPro" id="IPR016186">
    <property type="entry name" value="C-type_lectin-like/link_sf"/>
</dbReference>
<dbReference type="GO" id="GO:0005245">
    <property type="term" value="F:voltage-gated calcium channel activity"/>
    <property type="evidence" value="ECO:0007669"/>
    <property type="project" value="TreeGrafter"/>
</dbReference>
<evidence type="ECO:0000259" key="4">
    <source>
        <dbReference type="PROSITE" id="PS50234"/>
    </source>
</evidence>
<dbReference type="PANTHER" id="PTHR10166">
    <property type="entry name" value="VOLTAGE-DEPENDENT CALCIUM CHANNEL SUBUNIT ALPHA-2/DELTA-RELATED"/>
    <property type="match status" value="1"/>
</dbReference>
<evidence type="ECO:0008006" key="7">
    <source>
        <dbReference type="Google" id="ProtNLM"/>
    </source>
</evidence>
<dbReference type="CDD" id="cd00037">
    <property type="entry name" value="CLECT"/>
    <property type="match status" value="1"/>
</dbReference>
<feature type="region of interest" description="Disordered" evidence="1">
    <location>
        <begin position="852"/>
        <end position="882"/>
    </location>
</feature>
<dbReference type="Gene3D" id="3.10.100.10">
    <property type="entry name" value="Mannose-Binding Protein A, subunit A"/>
    <property type="match status" value="1"/>
</dbReference>
<evidence type="ECO:0000313" key="5">
    <source>
        <dbReference type="EMBL" id="OSX70612.1"/>
    </source>
</evidence>
<keyword evidence="2" id="KW-0472">Membrane</keyword>
<proteinExistence type="predicted"/>
<accession>A0A1X6NPV2</accession>
<dbReference type="PANTHER" id="PTHR10166:SF37">
    <property type="entry name" value="STOLID, ISOFORM H"/>
    <property type="match status" value="1"/>
</dbReference>
<evidence type="ECO:0000313" key="6">
    <source>
        <dbReference type="Proteomes" id="UP000218209"/>
    </source>
</evidence>
<dbReference type="SMART" id="SM00034">
    <property type="entry name" value="CLECT"/>
    <property type="match status" value="1"/>
</dbReference>
<dbReference type="SUPFAM" id="SSF56436">
    <property type="entry name" value="C-type lectin-like"/>
    <property type="match status" value="1"/>
</dbReference>
<protein>
    <recommendedName>
        <fullName evidence="7">C-type lectin domain-containing protein</fullName>
    </recommendedName>
</protein>
<dbReference type="PROSITE" id="PS50234">
    <property type="entry name" value="VWFA"/>
    <property type="match status" value="1"/>
</dbReference>
<dbReference type="AlphaFoldDB" id="A0A1X6NPV2"/>
<dbReference type="InterPro" id="IPR001304">
    <property type="entry name" value="C-type_lectin-like"/>
</dbReference>
<feature type="domain" description="VWFA" evidence="4">
    <location>
        <begin position="236"/>
        <end position="460"/>
    </location>
</feature>
<dbReference type="InterPro" id="IPR036465">
    <property type="entry name" value="vWFA_dom_sf"/>
</dbReference>
<reference evidence="5 6" key="1">
    <citation type="submission" date="2017-03" db="EMBL/GenBank/DDBJ databases">
        <title>WGS assembly of Porphyra umbilicalis.</title>
        <authorList>
            <person name="Brawley S.H."/>
            <person name="Blouin N.A."/>
            <person name="Ficko-Blean E."/>
            <person name="Wheeler G.L."/>
            <person name="Lohr M."/>
            <person name="Goodson H.V."/>
            <person name="Jenkins J.W."/>
            <person name="Blaby-Haas C.E."/>
            <person name="Helliwell K.E."/>
            <person name="Chan C."/>
            <person name="Marriage T."/>
            <person name="Bhattacharya D."/>
            <person name="Klein A.S."/>
            <person name="Badis Y."/>
            <person name="Brodie J."/>
            <person name="Cao Y."/>
            <person name="Collen J."/>
            <person name="Dittami S.M."/>
            <person name="Gachon C.M."/>
            <person name="Green B.R."/>
            <person name="Karpowicz S."/>
            <person name="Kim J.W."/>
            <person name="Kudahl U."/>
            <person name="Lin S."/>
            <person name="Michel G."/>
            <person name="Mittag M."/>
            <person name="Olson B.J."/>
            <person name="Pangilinan J."/>
            <person name="Peng Y."/>
            <person name="Qiu H."/>
            <person name="Shu S."/>
            <person name="Singer J.T."/>
            <person name="Smith A.G."/>
            <person name="Sprecher B.N."/>
            <person name="Wagner V."/>
            <person name="Wang W."/>
            <person name="Wang Z.-Y."/>
            <person name="Yan J."/>
            <person name="Yarish C."/>
            <person name="Zoeuner-Riek S."/>
            <person name="Zhuang Y."/>
            <person name="Zou Y."/>
            <person name="Lindquist E.A."/>
            <person name="Grimwood J."/>
            <person name="Barry K."/>
            <person name="Rokhsar D.S."/>
            <person name="Schmutz J."/>
            <person name="Stiller J.W."/>
            <person name="Grossman A.R."/>
            <person name="Prochnik S.E."/>
        </authorList>
    </citation>
    <scope>NUCLEOTIDE SEQUENCE [LARGE SCALE GENOMIC DNA]</scope>
    <source>
        <strain evidence="5">4086291</strain>
    </source>
</reference>
<feature type="compositionally biased region" description="Basic and acidic residues" evidence="1">
    <location>
        <begin position="866"/>
        <end position="882"/>
    </location>
</feature>
<dbReference type="EMBL" id="KV919232">
    <property type="protein sequence ID" value="OSX70612.1"/>
    <property type="molecule type" value="Genomic_DNA"/>
</dbReference>
<name>A0A1X6NPV2_PORUM</name>
<dbReference type="PROSITE" id="PS50041">
    <property type="entry name" value="C_TYPE_LECTIN_2"/>
    <property type="match status" value="1"/>
</dbReference>
<organism evidence="5 6">
    <name type="scientific">Porphyra umbilicalis</name>
    <name type="common">Purple laver</name>
    <name type="synonym">Red alga</name>
    <dbReference type="NCBI Taxonomy" id="2786"/>
    <lineage>
        <taxon>Eukaryota</taxon>
        <taxon>Rhodophyta</taxon>
        <taxon>Bangiophyceae</taxon>
        <taxon>Bangiales</taxon>
        <taxon>Bangiaceae</taxon>
        <taxon>Porphyra</taxon>
    </lineage>
</organism>
<evidence type="ECO:0000259" key="3">
    <source>
        <dbReference type="PROSITE" id="PS50041"/>
    </source>
</evidence>
<sequence>MAPPPEGGRPARVAAARRAARSPLRTAAVAVAAVAAAAAVLLAAPSPGGAQESGGDGPADRLHQMTTAKAEVLVQLARAARDALTDENRCGADRSCACSQSGCARTVPKSLQCTKRLGPDEETCQDEEGAPGSCVARKLDYTMSYVHVAPNLLEPSGATGVPGLGEEICLTRSLDAIFSRASVHDNGPWTYFASAKGMARFFPGSAFEGGDDYTQCGAYDPRLRPWFVSGSLGETDVVVLADVSQAMSEPVGTLGADADKSRSSLVFDSVKTILGMFQDSDAISVVAYGLPTATGVEVLSSTGGLEPATKRAQRQMLERLAPMNTSDALADPVTGLEAAFDVLETSIKEGGRTAGCNRVIIMLGGSPSAKTKCEAACAQDPAQPCRCVADAMARVERRQAALVDKANRSAIIATTTVGVGADDGLLRQAACLPRSSGTWSHLRSSSMNVMSVLEPLFRLLSSSQWTPSPPDASKAIATSIYPDAGGFGLMTTLTIAVWGKAERDKELLGVVGTDVIHDRLLEAADGSQEVVDAELKARAPRCKVQTDHGRPLMLSPCQIQTARDYKCPALADPQRRTREFAQYDCWRAAKRVYVPYTERVTRAEAVALCKSRLPRGTLATFTNDRENALAASLLPEDGAWIGMRLGDEDRWVADRPETDGNEPPQPPLPFFVAWAPDQPATSDKGNDADLTCAAADRRGTVANWFAADCQDRRPLLCSFPVEELPDAGACAETTMAFDDRSVAAVGKEAPEANPDVDGASCKVITNGRSPPSCGGLFVSPMCPFGEVDQTCANICCGGCRCRVQLSAAPGADSSGTLTSGEIIGIVAGVGVGLAVVAGLALLVHRRGRGREELPLPPVPGMVELGEGGKGDGDGKMSDEMLI</sequence>
<evidence type="ECO:0000256" key="2">
    <source>
        <dbReference type="SAM" id="Phobius"/>
    </source>
</evidence>
<feature type="domain" description="C-type lectin" evidence="3">
    <location>
        <begin position="588"/>
        <end position="718"/>
    </location>
</feature>
<gene>
    <name evidence="5" type="ORF">BU14_0711s0009</name>
</gene>
<dbReference type="InterPro" id="IPR002035">
    <property type="entry name" value="VWF_A"/>
</dbReference>
<keyword evidence="6" id="KW-1185">Reference proteome</keyword>
<dbReference type="Gene3D" id="3.40.50.410">
    <property type="entry name" value="von Willebrand factor, type A domain"/>
    <property type="match status" value="1"/>
</dbReference>
<dbReference type="SUPFAM" id="SSF53300">
    <property type="entry name" value="vWA-like"/>
    <property type="match status" value="1"/>
</dbReference>
<dbReference type="GO" id="GO:0005891">
    <property type="term" value="C:voltage-gated calcium channel complex"/>
    <property type="evidence" value="ECO:0007669"/>
    <property type="project" value="TreeGrafter"/>
</dbReference>
<keyword evidence="2" id="KW-1133">Transmembrane helix</keyword>
<dbReference type="InterPro" id="IPR016187">
    <property type="entry name" value="CTDL_fold"/>
</dbReference>
<evidence type="ECO:0000256" key="1">
    <source>
        <dbReference type="SAM" id="MobiDB-lite"/>
    </source>
</evidence>
<dbReference type="InterPro" id="IPR051173">
    <property type="entry name" value="Ca_channel_alpha-2/delta"/>
</dbReference>
<dbReference type="Proteomes" id="UP000218209">
    <property type="component" value="Unassembled WGS sequence"/>
</dbReference>
<feature type="transmembrane region" description="Helical" evidence="2">
    <location>
        <begin position="822"/>
        <end position="843"/>
    </location>
</feature>